<sequence length="654" mass="72188">MQMHVAAASGNKPLLKKIIKILPLKLLETKDDLGRTPLILCILNNKYECATVLLKAGVQVDNCDNAGWTALHKAISLGRHRFVKLLLAYGSSWQQRNFLGLTPLHLAAAYPSTKCLSLILKYVKRGETDIQDSKKKTALHWSAIRSNPDHIKLLLAHGANICIPDEQGKTPLHWAAMNLLPRALNCVKLLLAKQRNLVNWQDYGGRSALHLATATGSIEIVHYLASREDCDIDILDNAFCTPLHWAAKKGLVEKVSILLNKGASHLSADGSGATPLHYAAYKNNAKIVEMFLSRIYIDDEEDLEGRTAFIWAAATQADEAVKVMAASNANINHADKNGMTALHVASMHGHVSTVQLLIRLDASVNAKDKSGMSPFLKACEFGRAAVAQILLDHAADINLVDNNGCSGLHWCALGGHANLCQILLMRGADYTAQDVTGMTPLHYACTQTGNINCVSVLLESKADPNVVDEEGKTPLHVAALSGQRGASRLLCEYNTNVNAMARTNDWLTALDCAIMKDNREVVSLLQGYDAVRAEEIKELAACKIQAWYRENRRQKKIQHFISRNYVARVLMCVVNKVFCDSKIPVASWRLSSLCCSSDFASRPLLVAKESTVLVKAAEKKCSYDDYILQMENNCAITIQRAWRRHSMICKFKKM</sequence>
<evidence type="ECO:0000256" key="7">
    <source>
        <dbReference type="ARBA" id="ARBA00023043"/>
    </source>
</evidence>
<feature type="repeat" description="ANK" evidence="13">
    <location>
        <begin position="370"/>
        <end position="402"/>
    </location>
</feature>
<evidence type="ECO:0000313" key="15">
    <source>
        <dbReference type="Proteomes" id="UP000054359"/>
    </source>
</evidence>
<feature type="repeat" description="ANK" evidence="13">
    <location>
        <begin position="337"/>
        <end position="369"/>
    </location>
</feature>
<name>A0A087U0W9_STEMI</name>
<feature type="repeat" description="ANK" evidence="13">
    <location>
        <begin position="66"/>
        <end position="98"/>
    </location>
</feature>
<keyword evidence="15" id="KW-1185">Reference proteome</keyword>
<dbReference type="Gene3D" id="1.25.40.20">
    <property type="entry name" value="Ankyrin repeat-containing domain"/>
    <property type="match status" value="6"/>
</dbReference>
<feature type="non-terminal residue" evidence="14">
    <location>
        <position position="654"/>
    </location>
</feature>
<feature type="repeat" description="ANK" evidence="13">
    <location>
        <begin position="470"/>
        <end position="502"/>
    </location>
</feature>
<dbReference type="STRING" id="407821.A0A087U0W9"/>
<dbReference type="GO" id="GO:0006887">
    <property type="term" value="P:exocytosis"/>
    <property type="evidence" value="ECO:0007669"/>
    <property type="project" value="UniProtKB-KW"/>
</dbReference>
<comment type="subunit">
    <text evidence="11">Homotetramer in membranes.</text>
</comment>
<keyword evidence="5" id="KW-0677">Repeat</keyword>
<proteinExistence type="inferred from homology"/>
<dbReference type="Pfam" id="PF12796">
    <property type="entry name" value="Ank_2"/>
    <property type="match status" value="4"/>
</dbReference>
<feature type="repeat" description="ANK" evidence="13">
    <location>
        <begin position="436"/>
        <end position="469"/>
    </location>
</feature>
<feature type="repeat" description="ANK" evidence="13">
    <location>
        <begin position="241"/>
        <end position="270"/>
    </location>
</feature>
<feature type="repeat" description="ANK" evidence="13">
    <location>
        <begin position="403"/>
        <end position="435"/>
    </location>
</feature>
<keyword evidence="2" id="KW-0268">Exocytosis</keyword>
<evidence type="ECO:0000256" key="10">
    <source>
        <dbReference type="ARBA" id="ARBA00049657"/>
    </source>
</evidence>
<dbReference type="OrthoDB" id="194358at2759"/>
<feature type="repeat" description="ANK" evidence="13">
    <location>
        <begin position="271"/>
        <end position="294"/>
    </location>
</feature>
<evidence type="ECO:0000256" key="9">
    <source>
        <dbReference type="ARBA" id="ARBA00023298"/>
    </source>
</evidence>
<keyword evidence="9" id="KW-1053">Target membrane</keyword>
<keyword evidence="6" id="KW-0638">Presynaptic neurotoxin</keyword>
<evidence type="ECO:0000256" key="8">
    <source>
        <dbReference type="ARBA" id="ARBA00023136"/>
    </source>
</evidence>
<evidence type="ECO:0000256" key="2">
    <source>
        <dbReference type="ARBA" id="ARBA00022483"/>
    </source>
</evidence>
<dbReference type="AlphaFoldDB" id="A0A087U0W9"/>
<keyword evidence="6" id="KW-0800">Toxin</keyword>
<dbReference type="Pfam" id="PF00023">
    <property type="entry name" value="Ank"/>
    <property type="match status" value="1"/>
</dbReference>
<keyword evidence="3" id="KW-1052">Target cell membrane</keyword>
<dbReference type="InterPro" id="IPR002110">
    <property type="entry name" value="Ankyrin_rpt"/>
</dbReference>
<feature type="repeat" description="ANK" evidence="13">
    <location>
        <begin position="134"/>
        <end position="166"/>
    </location>
</feature>
<accession>A0A087U0W9</accession>
<keyword evidence="8" id="KW-0472">Membrane</keyword>
<keyword evidence="7 13" id="KW-0040">ANK repeat</keyword>
<gene>
    <name evidence="14" type="ORF">X975_21731</name>
</gene>
<dbReference type="OMA" id="SSIDCVH"/>
<dbReference type="Pfam" id="PF13637">
    <property type="entry name" value="Ank_4"/>
    <property type="match status" value="1"/>
</dbReference>
<evidence type="ECO:0000256" key="6">
    <source>
        <dbReference type="ARBA" id="ARBA00023028"/>
    </source>
</evidence>
<feature type="repeat" description="ANK" evidence="13">
    <location>
        <begin position="204"/>
        <end position="224"/>
    </location>
</feature>
<dbReference type="InterPro" id="IPR036770">
    <property type="entry name" value="Ankyrin_rpt-contain_sf"/>
</dbReference>
<comment type="similarity">
    <text evidence="10">Belongs to the cationic peptide 01 (latrotoxin) family. 03 (alpha-latrotoxin) subfamily.</text>
</comment>
<dbReference type="PANTHER" id="PTHR24198">
    <property type="entry name" value="ANKYRIN REPEAT AND PROTEIN KINASE DOMAIN-CONTAINING PROTEIN"/>
    <property type="match status" value="1"/>
</dbReference>
<dbReference type="GO" id="GO:0044231">
    <property type="term" value="C:host cell presynaptic membrane"/>
    <property type="evidence" value="ECO:0007669"/>
    <property type="project" value="UniProtKB-KW"/>
</dbReference>
<feature type="repeat" description="ANK" evidence="13">
    <location>
        <begin position="33"/>
        <end position="65"/>
    </location>
</feature>
<dbReference type="SUPFAM" id="SSF48403">
    <property type="entry name" value="Ankyrin repeat"/>
    <property type="match status" value="2"/>
</dbReference>
<dbReference type="PROSITE" id="PS50297">
    <property type="entry name" value="ANK_REP_REGION"/>
    <property type="match status" value="10"/>
</dbReference>
<reference evidence="14 15" key="1">
    <citation type="submission" date="2013-11" db="EMBL/GenBank/DDBJ databases">
        <title>Genome sequencing of Stegodyphus mimosarum.</title>
        <authorList>
            <person name="Bechsgaard J."/>
        </authorList>
    </citation>
    <scope>NUCLEOTIDE SEQUENCE [LARGE SCALE GENOMIC DNA]</scope>
</reference>
<evidence type="ECO:0000313" key="14">
    <source>
        <dbReference type="EMBL" id="KFM71008.1"/>
    </source>
</evidence>
<protein>
    <recommendedName>
        <fullName evidence="12">Alpha-latrotoxin</fullName>
    </recommendedName>
</protein>
<dbReference type="Pfam" id="PF00612">
    <property type="entry name" value="IQ"/>
    <property type="match status" value="1"/>
</dbReference>
<evidence type="ECO:0000256" key="13">
    <source>
        <dbReference type="PROSITE-ProRule" id="PRU00023"/>
    </source>
</evidence>
<evidence type="ECO:0000256" key="3">
    <source>
        <dbReference type="ARBA" id="ARBA00022537"/>
    </source>
</evidence>
<dbReference type="SMART" id="SM00248">
    <property type="entry name" value="ANK"/>
    <property type="match status" value="15"/>
</dbReference>
<dbReference type="PRINTS" id="PR01415">
    <property type="entry name" value="ANKYRIN"/>
</dbReference>
<dbReference type="InterPro" id="IPR000048">
    <property type="entry name" value="IQ_motif_EF-hand-BS"/>
</dbReference>
<evidence type="ECO:0000256" key="4">
    <source>
        <dbReference type="ARBA" id="ARBA00022699"/>
    </source>
</evidence>
<organism evidence="14 15">
    <name type="scientific">Stegodyphus mimosarum</name>
    <name type="common">African social velvet spider</name>
    <dbReference type="NCBI Taxonomy" id="407821"/>
    <lineage>
        <taxon>Eukaryota</taxon>
        <taxon>Metazoa</taxon>
        <taxon>Ecdysozoa</taxon>
        <taxon>Arthropoda</taxon>
        <taxon>Chelicerata</taxon>
        <taxon>Arachnida</taxon>
        <taxon>Araneae</taxon>
        <taxon>Araneomorphae</taxon>
        <taxon>Entelegynae</taxon>
        <taxon>Eresoidea</taxon>
        <taxon>Eresidae</taxon>
        <taxon>Stegodyphus</taxon>
    </lineage>
</organism>
<evidence type="ECO:0000256" key="5">
    <source>
        <dbReference type="ARBA" id="ARBA00022737"/>
    </source>
</evidence>
<dbReference type="Proteomes" id="UP000054359">
    <property type="component" value="Unassembled WGS sequence"/>
</dbReference>
<evidence type="ECO:0000256" key="11">
    <source>
        <dbReference type="ARBA" id="ARBA00049715"/>
    </source>
</evidence>
<dbReference type="PANTHER" id="PTHR24198:SF165">
    <property type="entry name" value="ANKYRIN REPEAT-CONTAINING PROTEIN-RELATED"/>
    <property type="match status" value="1"/>
</dbReference>
<keyword evidence="4" id="KW-0528">Neurotoxin</keyword>
<comment type="subcellular location">
    <subcellularLocation>
        <location evidence="1">Target cell membrane</location>
    </subcellularLocation>
</comment>
<evidence type="ECO:0000256" key="12">
    <source>
        <dbReference type="ARBA" id="ARBA00049811"/>
    </source>
</evidence>
<dbReference type="EMBL" id="KK117628">
    <property type="protein sequence ID" value="KFM71008.1"/>
    <property type="molecule type" value="Genomic_DNA"/>
</dbReference>
<dbReference type="GO" id="GO:0044218">
    <property type="term" value="C:other organism cell membrane"/>
    <property type="evidence" value="ECO:0007669"/>
    <property type="project" value="UniProtKB-KW"/>
</dbReference>
<dbReference type="PROSITE" id="PS50088">
    <property type="entry name" value="ANK_REPEAT"/>
    <property type="match status" value="11"/>
</dbReference>
<evidence type="ECO:0000256" key="1">
    <source>
        <dbReference type="ARBA" id="ARBA00004175"/>
    </source>
</evidence>